<dbReference type="EMBL" id="JBAMIC010004070">
    <property type="protein sequence ID" value="KAK7088358.1"/>
    <property type="molecule type" value="Genomic_DNA"/>
</dbReference>
<keyword evidence="2" id="KW-1185">Reference proteome</keyword>
<comment type="caution">
    <text evidence="1">The sequence shown here is derived from an EMBL/GenBank/DDBJ whole genome shotgun (WGS) entry which is preliminary data.</text>
</comment>
<dbReference type="Proteomes" id="UP001374579">
    <property type="component" value="Unassembled WGS sequence"/>
</dbReference>
<protein>
    <submittedName>
        <fullName evidence="1">Uncharacterized protein</fullName>
    </submittedName>
</protein>
<reference evidence="1 2" key="1">
    <citation type="submission" date="2024-02" db="EMBL/GenBank/DDBJ databases">
        <title>Chromosome-scale genome assembly of the rough periwinkle Littorina saxatilis.</title>
        <authorList>
            <person name="De Jode A."/>
            <person name="Faria R."/>
            <person name="Formenti G."/>
            <person name="Sims Y."/>
            <person name="Smith T.P."/>
            <person name="Tracey A."/>
            <person name="Wood J.M.D."/>
            <person name="Zagrodzka Z.B."/>
            <person name="Johannesson K."/>
            <person name="Butlin R.K."/>
            <person name="Leder E.H."/>
        </authorList>
    </citation>
    <scope>NUCLEOTIDE SEQUENCE [LARGE SCALE GENOMIC DNA]</scope>
    <source>
        <strain evidence="1">Snail1</strain>
        <tissue evidence="1">Muscle</tissue>
    </source>
</reference>
<proteinExistence type="predicted"/>
<dbReference type="AlphaFoldDB" id="A0AAN9AK19"/>
<organism evidence="1 2">
    <name type="scientific">Littorina saxatilis</name>
    <dbReference type="NCBI Taxonomy" id="31220"/>
    <lineage>
        <taxon>Eukaryota</taxon>
        <taxon>Metazoa</taxon>
        <taxon>Spiralia</taxon>
        <taxon>Lophotrochozoa</taxon>
        <taxon>Mollusca</taxon>
        <taxon>Gastropoda</taxon>
        <taxon>Caenogastropoda</taxon>
        <taxon>Littorinimorpha</taxon>
        <taxon>Littorinoidea</taxon>
        <taxon>Littorinidae</taxon>
        <taxon>Littorina</taxon>
    </lineage>
</organism>
<accession>A0AAN9AK19</accession>
<evidence type="ECO:0000313" key="1">
    <source>
        <dbReference type="EMBL" id="KAK7088358.1"/>
    </source>
</evidence>
<name>A0AAN9AK19_9CAEN</name>
<gene>
    <name evidence="1" type="ORF">V1264_022285</name>
</gene>
<evidence type="ECO:0000313" key="2">
    <source>
        <dbReference type="Proteomes" id="UP001374579"/>
    </source>
</evidence>
<sequence>MSRRENGYLLIPATKFKESKAGRGNNGGDDSPITAVDPQVELCLGRHHHSHTCSLRQVECCFVQVVVHCVSTVEHSTTDDNSLPAPSTASCVRQTEVIGISQHHSTRQVAGTVPRV</sequence>